<dbReference type="InterPro" id="IPR002881">
    <property type="entry name" value="DUF58"/>
</dbReference>
<feature type="transmembrane region" description="Helical" evidence="1">
    <location>
        <begin position="39"/>
        <end position="57"/>
    </location>
</feature>
<dbReference type="PANTHER" id="PTHR34351">
    <property type="entry name" value="SLR1927 PROTEIN-RELATED"/>
    <property type="match status" value="1"/>
</dbReference>
<accession>A0A1H9URR5</accession>
<keyword evidence="4" id="KW-1185">Reference proteome</keyword>
<proteinExistence type="predicted"/>
<dbReference type="Proteomes" id="UP000198571">
    <property type="component" value="Unassembled WGS sequence"/>
</dbReference>
<reference evidence="4" key="1">
    <citation type="submission" date="2016-10" db="EMBL/GenBank/DDBJ databases">
        <authorList>
            <person name="Varghese N."/>
            <person name="Submissions S."/>
        </authorList>
    </citation>
    <scope>NUCLEOTIDE SEQUENCE [LARGE SCALE GENOMIC DNA]</scope>
    <source>
        <strain evidence="4">S9</strain>
    </source>
</reference>
<dbReference type="RefSeq" id="WP_093052037.1">
    <property type="nucleotide sequence ID" value="NZ_FOGT01000008.1"/>
</dbReference>
<evidence type="ECO:0000256" key="1">
    <source>
        <dbReference type="SAM" id="Phobius"/>
    </source>
</evidence>
<dbReference type="AlphaFoldDB" id="A0A1H9URR5"/>
<keyword evidence="1" id="KW-0812">Transmembrane</keyword>
<evidence type="ECO:0000313" key="4">
    <source>
        <dbReference type="Proteomes" id="UP000198571"/>
    </source>
</evidence>
<dbReference type="OrthoDB" id="9789943at2"/>
<evidence type="ECO:0000313" key="3">
    <source>
        <dbReference type="EMBL" id="SES12230.1"/>
    </source>
</evidence>
<keyword evidence="1" id="KW-1133">Transmembrane helix</keyword>
<feature type="domain" description="DUF58" evidence="2">
    <location>
        <begin position="219"/>
        <end position="329"/>
    </location>
</feature>
<dbReference type="EMBL" id="FOGT01000008">
    <property type="protein sequence ID" value="SES12230.1"/>
    <property type="molecule type" value="Genomic_DNA"/>
</dbReference>
<dbReference type="PANTHER" id="PTHR34351:SF2">
    <property type="entry name" value="DUF58 DOMAIN-CONTAINING PROTEIN"/>
    <property type="match status" value="1"/>
</dbReference>
<gene>
    <name evidence="3" type="ORF">SAMN05518684_108135</name>
</gene>
<organism evidence="3 4">
    <name type="scientific">Salipaludibacillus aurantiacus</name>
    <dbReference type="NCBI Taxonomy" id="1601833"/>
    <lineage>
        <taxon>Bacteria</taxon>
        <taxon>Bacillati</taxon>
        <taxon>Bacillota</taxon>
        <taxon>Bacilli</taxon>
        <taxon>Bacillales</taxon>
        <taxon>Bacillaceae</taxon>
    </lineage>
</organism>
<protein>
    <submittedName>
        <fullName evidence="3">Uncharacterized conserved protein, DUF58 family, contains vWF domain</fullName>
    </submittedName>
</protein>
<dbReference type="Pfam" id="PF01882">
    <property type="entry name" value="DUF58"/>
    <property type="match status" value="1"/>
</dbReference>
<keyword evidence="1" id="KW-0472">Membrane</keyword>
<name>A0A1H9URR5_9BACI</name>
<evidence type="ECO:0000259" key="2">
    <source>
        <dbReference type="Pfam" id="PF01882"/>
    </source>
</evidence>
<sequence>MVKLHKQFEEKETKPFVTFVIVLCVLLLTLFILMDELILIIVTLTVIMTILTSYWILTYTPSKIEASLQLKQSRLSPGEETDLELRLINRSLFPFFSATVQLDWPYEKNSLVVEKEDNIEQSLPHLFQQGYSVRRREKIVHTEKLRAKKRGVVQLHQVHLKVSDWLGLFAFRVELKPELPITVIIYPTFTNDYYLNKSLRTIEGESKKKGENAEDLMGVRPYEWGDRLRNIDWKSLAKHQQLMTREYADPSYFKVTVILSLHEGEDENRWSENPEELIRKAANVCYALSTSQQSFEIYINDRSGRNSTGIYLPPGQGRAQLQRVLHVFAYLKIGSPLYPVSYILQGLSQKRDPMSHVIYVGDRSVSGTQLLSRLGNRDIVG</sequence>
<feature type="transmembrane region" description="Helical" evidence="1">
    <location>
        <begin position="16"/>
        <end position="33"/>
    </location>
</feature>
<dbReference type="STRING" id="1601833.SAMN05518684_108135"/>